<sequence>MLKCVLKTFLCFVFLHILGSNGVVCEPDVLVQSNGGGTARLQCRFLTTSLLGGRVSWTKDGREKIVNVTDCGAGDAITTCQVHRSSGGKYTVEGSRSVGVTLIILNVALEDDGVYDCKAVLVDGIIEKSFRLAVTYVPNEIAITDVVKAVEVSNMSTLYAVVDRPYVLNCTVPSPCNPPANITWSYGDVTAVVSEQANHSSARDSPLMTSSKSVELTASEENTAKTISCIAMHYGLAAPLQTNVILEVGRLPDSPLNAEDWISSVTVDSFTVTWSHRSSGGKPQRFTVTYCEVVRPEECSEISRIVQTRTRIENLRPFTLYRVTVKSHTVYGFSEDNEFIERSTIPMSPKELGVEGVYNSQLGRADIVRVTNISGPVPDGLCFQLVDQGFEPSADAADAAGQDCVNVGQYIVWPQGKYWTQMALVAYGNSVFSATSKMTGMEAGNDQGRCEVILCYGHKGVGLPVIIGASVGGSVLLIIILVIIYIRTKGRSSGNARANRRLPAQPQQTRQQPGRGQNVPDDEPPPTYSGVKYQEVTDPTRSAGPLGELYTTHHSYHQAQAPQEVSGIPTPGYGNGQYYSRSITMDKKTAAAEFSDRYGYMDPIP</sequence>
<evidence type="ECO:0008006" key="13">
    <source>
        <dbReference type="Google" id="ProtNLM"/>
    </source>
</evidence>
<dbReference type="InterPro" id="IPR051275">
    <property type="entry name" value="Cell_adhesion_signaling"/>
</dbReference>
<keyword evidence="12" id="KW-1185">Reference proteome</keyword>
<reference evidence="12" key="1">
    <citation type="submission" date="2015-02" db="EMBL/GenBank/DDBJ databases">
        <title>Genome sequencing for Strongylocentrotus purpuratus.</title>
        <authorList>
            <person name="Murali S."/>
            <person name="Liu Y."/>
            <person name="Vee V."/>
            <person name="English A."/>
            <person name="Wang M."/>
            <person name="Skinner E."/>
            <person name="Han Y."/>
            <person name="Muzny D.M."/>
            <person name="Worley K.C."/>
            <person name="Gibbs R.A."/>
        </authorList>
    </citation>
    <scope>NUCLEOTIDE SEQUENCE</scope>
</reference>
<dbReference type="GO" id="GO:0016020">
    <property type="term" value="C:membrane"/>
    <property type="evidence" value="ECO:0007669"/>
    <property type="project" value="UniProtKB-SubCell"/>
</dbReference>
<dbReference type="InterPro" id="IPR003599">
    <property type="entry name" value="Ig_sub"/>
</dbReference>
<dbReference type="InterPro" id="IPR013162">
    <property type="entry name" value="CD80_C2-set"/>
</dbReference>
<dbReference type="InterPro" id="IPR036116">
    <property type="entry name" value="FN3_sf"/>
</dbReference>
<proteinExistence type="predicted"/>
<protein>
    <recommendedName>
        <fullName evidence="13">Nephrin</fullName>
    </recommendedName>
</protein>
<dbReference type="InterPro" id="IPR003961">
    <property type="entry name" value="FN3_dom"/>
</dbReference>
<dbReference type="KEGG" id="spu:105441737"/>
<feature type="region of interest" description="Disordered" evidence="6">
    <location>
        <begin position="494"/>
        <end position="548"/>
    </location>
</feature>
<dbReference type="InParanoid" id="A0A7M7NB81"/>
<keyword evidence="7" id="KW-0812">Transmembrane</keyword>
<feature type="domain" description="Ig-like" evidence="9">
    <location>
        <begin position="27"/>
        <end position="133"/>
    </location>
</feature>
<dbReference type="GeneID" id="105441737"/>
<dbReference type="PANTHER" id="PTHR11640:SF31">
    <property type="entry name" value="IRREGULAR CHIASM C-ROUGHEST PROTEIN-RELATED"/>
    <property type="match status" value="1"/>
</dbReference>
<dbReference type="SUPFAM" id="SSF49265">
    <property type="entry name" value="Fibronectin type III"/>
    <property type="match status" value="1"/>
</dbReference>
<dbReference type="InterPro" id="IPR007110">
    <property type="entry name" value="Ig-like_dom"/>
</dbReference>
<evidence type="ECO:0000256" key="7">
    <source>
        <dbReference type="SAM" id="Phobius"/>
    </source>
</evidence>
<dbReference type="PANTHER" id="PTHR11640">
    <property type="entry name" value="NEPHRIN"/>
    <property type="match status" value="1"/>
</dbReference>
<keyword evidence="3" id="KW-1015">Disulfide bond</keyword>
<evidence type="ECO:0000259" key="10">
    <source>
        <dbReference type="PROSITE" id="PS50853"/>
    </source>
</evidence>
<dbReference type="PROSITE" id="PS50835">
    <property type="entry name" value="IG_LIKE"/>
    <property type="match status" value="2"/>
</dbReference>
<feature type="transmembrane region" description="Helical" evidence="7">
    <location>
        <begin position="461"/>
        <end position="486"/>
    </location>
</feature>
<dbReference type="SUPFAM" id="SSF48726">
    <property type="entry name" value="Immunoglobulin"/>
    <property type="match status" value="2"/>
</dbReference>
<dbReference type="PROSITE" id="PS50853">
    <property type="entry name" value="FN3"/>
    <property type="match status" value="1"/>
</dbReference>
<dbReference type="SMART" id="SM00409">
    <property type="entry name" value="IG"/>
    <property type="match status" value="2"/>
</dbReference>
<feature type="signal peptide" evidence="8">
    <location>
        <begin position="1"/>
        <end position="25"/>
    </location>
</feature>
<accession>A0A7M7NB81</accession>
<dbReference type="SMART" id="SM00060">
    <property type="entry name" value="FN3"/>
    <property type="match status" value="1"/>
</dbReference>
<evidence type="ECO:0000256" key="3">
    <source>
        <dbReference type="ARBA" id="ARBA00023157"/>
    </source>
</evidence>
<evidence type="ECO:0000259" key="9">
    <source>
        <dbReference type="PROSITE" id="PS50835"/>
    </source>
</evidence>
<dbReference type="InterPro" id="IPR013783">
    <property type="entry name" value="Ig-like_fold"/>
</dbReference>
<evidence type="ECO:0000256" key="2">
    <source>
        <dbReference type="ARBA" id="ARBA00023136"/>
    </source>
</evidence>
<reference evidence="11" key="2">
    <citation type="submission" date="2021-01" db="UniProtKB">
        <authorList>
            <consortium name="EnsemblMetazoa"/>
        </authorList>
    </citation>
    <scope>IDENTIFICATION</scope>
</reference>
<comment type="subcellular location">
    <subcellularLocation>
        <location evidence="1">Membrane</location>
        <topology evidence="1">Single-pass type I membrane protein</topology>
    </subcellularLocation>
</comment>
<evidence type="ECO:0000256" key="5">
    <source>
        <dbReference type="ARBA" id="ARBA00023319"/>
    </source>
</evidence>
<dbReference type="Proteomes" id="UP000007110">
    <property type="component" value="Unassembled WGS sequence"/>
</dbReference>
<dbReference type="InterPro" id="IPR036179">
    <property type="entry name" value="Ig-like_dom_sf"/>
</dbReference>
<evidence type="ECO:0000313" key="12">
    <source>
        <dbReference type="Proteomes" id="UP000007110"/>
    </source>
</evidence>
<dbReference type="OMA" id="TERYGYM"/>
<keyword evidence="5" id="KW-0393">Immunoglobulin domain</keyword>
<dbReference type="EnsemblMetazoa" id="XM_030977916">
    <property type="protein sequence ID" value="XP_030833776"/>
    <property type="gene ID" value="LOC105441737"/>
</dbReference>
<keyword evidence="2 7" id="KW-0472">Membrane</keyword>
<feature type="chain" id="PRO_5029872791" description="Nephrin" evidence="8">
    <location>
        <begin position="26"/>
        <end position="605"/>
    </location>
</feature>
<name>A0A7M7NB81_STRPU</name>
<dbReference type="Pfam" id="PF08205">
    <property type="entry name" value="C2-set_2"/>
    <property type="match status" value="1"/>
</dbReference>
<evidence type="ECO:0000313" key="11">
    <source>
        <dbReference type="EnsemblMetazoa" id="XP_030833776"/>
    </source>
</evidence>
<keyword evidence="7" id="KW-1133">Transmembrane helix</keyword>
<organism evidence="11 12">
    <name type="scientific">Strongylocentrotus purpuratus</name>
    <name type="common">Purple sea urchin</name>
    <dbReference type="NCBI Taxonomy" id="7668"/>
    <lineage>
        <taxon>Eukaryota</taxon>
        <taxon>Metazoa</taxon>
        <taxon>Echinodermata</taxon>
        <taxon>Eleutherozoa</taxon>
        <taxon>Echinozoa</taxon>
        <taxon>Echinoidea</taxon>
        <taxon>Euechinoidea</taxon>
        <taxon>Echinacea</taxon>
        <taxon>Camarodonta</taxon>
        <taxon>Echinidea</taxon>
        <taxon>Strongylocentrotidae</taxon>
        <taxon>Strongylocentrotus</taxon>
    </lineage>
</organism>
<dbReference type="OrthoDB" id="6413693at2759"/>
<keyword evidence="4" id="KW-0325">Glycoprotein</keyword>
<feature type="compositionally biased region" description="Low complexity" evidence="6">
    <location>
        <begin position="505"/>
        <end position="517"/>
    </location>
</feature>
<feature type="domain" description="Fibronectin type-III" evidence="10">
    <location>
        <begin position="254"/>
        <end position="347"/>
    </location>
</feature>
<evidence type="ECO:0000256" key="8">
    <source>
        <dbReference type="SAM" id="SignalP"/>
    </source>
</evidence>
<evidence type="ECO:0000256" key="6">
    <source>
        <dbReference type="SAM" id="MobiDB-lite"/>
    </source>
</evidence>
<dbReference type="RefSeq" id="XP_030833776.1">
    <property type="nucleotide sequence ID" value="XM_030977916.1"/>
</dbReference>
<dbReference type="Gene3D" id="2.60.40.10">
    <property type="entry name" value="Immunoglobulins"/>
    <property type="match status" value="3"/>
</dbReference>
<evidence type="ECO:0000256" key="4">
    <source>
        <dbReference type="ARBA" id="ARBA00023180"/>
    </source>
</evidence>
<feature type="domain" description="Ig-like" evidence="9">
    <location>
        <begin position="138"/>
        <end position="245"/>
    </location>
</feature>
<dbReference type="Pfam" id="PF00041">
    <property type="entry name" value="fn3"/>
    <property type="match status" value="1"/>
</dbReference>
<evidence type="ECO:0000256" key="1">
    <source>
        <dbReference type="ARBA" id="ARBA00004479"/>
    </source>
</evidence>
<dbReference type="AlphaFoldDB" id="A0A7M7NB81"/>
<dbReference type="CDD" id="cd00063">
    <property type="entry name" value="FN3"/>
    <property type="match status" value="1"/>
</dbReference>
<keyword evidence="8" id="KW-0732">Signal</keyword>